<feature type="domain" description="RCK C-terminal" evidence="8">
    <location>
        <begin position="297"/>
        <end position="381"/>
    </location>
</feature>
<evidence type="ECO:0000256" key="6">
    <source>
        <dbReference type="ARBA" id="ARBA00023136"/>
    </source>
</evidence>
<dbReference type="GO" id="GO:0006813">
    <property type="term" value="P:potassium ion transport"/>
    <property type="evidence" value="ECO:0007669"/>
    <property type="project" value="InterPro"/>
</dbReference>
<dbReference type="PANTHER" id="PTHR43652:SF2">
    <property type="entry name" value="BASIC AMINO ACID ANTIPORTER YFCC-RELATED"/>
    <property type="match status" value="1"/>
</dbReference>
<dbReference type="InterPro" id="IPR051679">
    <property type="entry name" value="DASS-Related_Transporters"/>
</dbReference>
<keyword evidence="3 7" id="KW-0812">Transmembrane</keyword>
<feature type="transmembrane region" description="Helical" evidence="7">
    <location>
        <begin position="52"/>
        <end position="71"/>
    </location>
</feature>
<feature type="transmembrane region" description="Helical" evidence="7">
    <location>
        <begin position="28"/>
        <end position="46"/>
    </location>
</feature>
<proteinExistence type="predicted"/>
<accession>A0A381TFR2</accession>
<reference evidence="9" key="1">
    <citation type="submission" date="2018-05" db="EMBL/GenBank/DDBJ databases">
        <authorList>
            <person name="Lanie J.A."/>
            <person name="Ng W.-L."/>
            <person name="Kazmierczak K.M."/>
            <person name="Andrzejewski T.M."/>
            <person name="Davidsen T.M."/>
            <person name="Wayne K.J."/>
            <person name="Tettelin H."/>
            <person name="Glass J.I."/>
            <person name="Rusch D."/>
            <person name="Podicherti R."/>
            <person name="Tsui H.-C.T."/>
            <person name="Winkler M.E."/>
        </authorList>
    </citation>
    <scope>NUCLEOTIDE SEQUENCE</scope>
</reference>
<dbReference type="EMBL" id="UINC01004444">
    <property type="protein sequence ID" value="SVA14378.1"/>
    <property type="molecule type" value="Genomic_DNA"/>
</dbReference>
<protein>
    <recommendedName>
        <fullName evidence="8">RCK C-terminal domain-containing protein</fullName>
    </recommendedName>
</protein>
<dbReference type="InterPro" id="IPR036721">
    <property type="entry name" value="RCK_C_sf"/>
</dbReference>
<dbReference type="SUPFAM" id="SSF116726">
    <property type="entry name" value="TrkA C-terminal domain-like"/>
    <property type="match status" value="2"/>
</dbReference>
<feature type="transmembrane region" description="Helical" evidence="7">
    <location>
        <begin position="505"/>
        <end position="524"/>
    </location>
</feature>
<evidence type="ECO:0000256" key="1">
    <source>
        <dbReference type="ARBA" id="ARBA00004141"/>
    </source>
</evidence>
<organism evidence="9">
    <name type="scientific">marine metagenome</name>
    <dbReference type="NCBI Taxonomy" id="408172"/>
    <lineage>
        <taxon>unclassified sequences</taxon>
        <taxon>metagenomes</taxon>
        <taxon>ecological metagenomes</taxon>
    </lineage>
</organism>
<evidence type="ECO:0000256" key="7">
    <source>
        <dbReference type="SAM" id="Phobius"/>
    </source>
</evidence>
<keyword evidence="2" id="KW-0813">Transport</keyword>
<dbReference type="GO" id="GO:0008324">
    <property type="term" value="F:monoatomic cation transmembrane transporter activity"/>
    <property type="evidence" value="ECO:0007669"/>
    <property type="project" value="InterPro"/>
</dbReference>
<evidence type="ECO:0000256" key="4">
    <source>
        <dbReference type="ARBA" id="ARBA00022737"/>
    </source>
</evidence>
<feature type="transmembrane region" description="Helical" evidence="7">
    <location>
        <begin position="6"/>
        <end position="21"/>
    </location>
</feature>
<dbReference type="PROSITE" id="PS51202">
    <property type="entry name" value="RCK_C"/>
    <property type="match status" value="2"/>
</dbReference>
<feature type="transmembrane region" description="Helical" evidence="7">
    <location>
        <begin position="566"/>
        <end position="586"/>
    </location>
</feature>
<dbReference type="Pfam" id="PF03600">
    <property type="entry name" value="CitMHS"/>
    <property type="match status" value="1"/>
</dbReference>
<feature type="transmembrane region" description="Helical" evidence="7">
    <location>
        <begin position="478"/>
        <end position="498"/>
    </location>
</feature>
<feature type="transmembrane region" description="Helical" evidence="7">
    <location>
        <begin position="448"/>
        <end position="472"/>
    </location>
</feature>
<dbReference type="AlphaFoldDB" id="A0A381TFR2"/>
<comment type="subcellular location">
    <subcellularLocation>
        <location evidence="1">Membrane</location>
        <topology evidence="1">Multi-pass membrane protein</topology>
    </subcellularLocation>
</comment>
<evidence type="ECO:0000256" key="2">
    <source>
        <dbReference type="ARBA" id="ARBA00022448"/>
    </source>
</evidence>
<sequence length="590" mass="62961">MTYDIFVVLVLLVVAMVAFFLERISIDVITLSLLAALVLLGILTPAQAFSGFANEVIIVLCCVFVLSSALVRSGIMESVGKVIHNLAGRGEGRAVTAIMAVSAGMSAFISNTNSTAILMPAVMEFSRRAKFSTSRFLIPLAYASMLGGACTLIGTSTNLASSGLMRTFDLEPISMFELAPVGLAMVVAGTTWMALVGYRTLPKHDEATLLEEFAIDNYLSQIKVGESSDLVGVALTDSWLSGAGVTVLAILREGKNIFPRAEEVMLAGDILAVQASRTELLDLDEHPDLSFGPLDSPADEDFTAADVKLAEAVVMPRSQVQGKTLRKLNLRRRYGVTVFAAYRHGTPYPTDVASLRLREGDVLLLQGTPESLALLQSNESIWVLGQLKRQRFRRRRGSIALVALLGAVASAAVNWVPVSIALLVASLIVVLTRGVASNDVYGSIEWRIIVLIGGMTSFGVAMQTSGAADYLAGLITRLALPLGLYALMSAFILLTMVLTQPLSNAAAALVVLPVAISTASQIGVDPRSLAILVTLSASLSFIAPLEPACLLVYSPGRYRFSDYMKAGIPMTIIAFLVLLILVPLIWPLNP</sequence>
<dbReference type="Gene3D" id="3.30.70.1450">
    <property type="entry name" value="Regulator of K+ conductance, C-terminal domain"/>
    <property type="match status" value="2"/>
</dbReference>
<name>A0A381TFR2_9ZZZZ</name>
<evidence type="ECO:0000259" key="8">
    <source>
        <dbReference type="PROSITE" id="PS51202"/>
    </source>
</evidence>
<keyword evidence="5 7" id="KW-1133">Transmembrane helix</keyword>
<evidence type="ECO:0000256" key="5">
    <source>
        <dbReference type="ARBA" id="ARBA00022989"/>
    </source>
</evidence>
<keyword evidence="6 7" id="KW-0472">Membrane</keyword>
<keyword evidence="4" id="KW-0677">Repeat</keyword>
<evidence type="ECO:0000313" key="9">
    <source>
        <dbReference type="EMBL" id="SVA14378.1"/>
    </source>
</evidence>
<feature type="transmembrane region" description="Helical" evidence="7">
    <location>
        <begin position="530"/>
        <end position="554"/>
    </location>
</feature>
<dbReference type="InterPro" id="IPR006037">
    <property type="entry name" value="RCK_C"/>
</dbReference>
<dbReference type="GO" id="GO:0005886">
    <property type="term" value="C:plasma membrane"/>
    <property type="evidence" value="ECO:0007669"/>
    <property type="project" value="TreeGrafter"/>
</dbReference>
<feature type="domain" description="RCK C-terminal" evidence="8">
    <location>
        <begin position="207"/>
        <end position="289"/>
    </location>
</feature>
<gene>
    <name evidence="9" type="ORF">METZ01_LOCUS67232</name>
</gene>
<dbReference type="PANTHER" id="PTHR43652">
    <property type="entry name" value="BASIC AMINO ACID ANTIPORTER YFCC-RELATED"/>
    <property type="match status" value="1"/>
</dbReference>
<dbReference type="Pfam" id="PF02080">
    <property type="entry name" value="TrkA_C"/>
    <property type="match status" value="2"/>
</dbReference>
<feature type="transmembrane region" description="Helical" evidence="7">
    <location>
        <begin position="136"/>
        <end position="155"/>
    </location>
</feature>
<feature type="transmembrane region" description="Helical" evidence="7">
    <location>
        <begin position="175"/>
        <end position="195"/>
    </location>
</feature>
<feature type="transmembrane region" description="Helical" evidence="7">
    <location>
        <begin position="397"/>
        <end position="413"/>
    </location>
</feature>
<dbReference type="InterPro" id="IPR004680">
    <property type="entry name" value="Cit_transptr-like_dom"/>
</dbReference>
<evidence type="ECO:0000256" key="3">
    <source>
        <dbReference type="ARBA" id="ARBA00022692"/>
    </source>
</evidence>